<evidence type="ECO:0000313" key="4">
    <source>
        <dbReference type="Ensembl" id="ENSMPUP00000012254.1"/>
    </source>
</evidence>
<dbReference type="Gene3D" id="3.90.1170.10">
    <property type="entry name" value="Ribosomal protein L10e/L16"/>
    <property type="match status" value="1"/>
</dbReference>
<dbReference type="STRING" id="9669.ENSMPUP00000012254"/>
<dbReference type="OMA" id="CANKYME"/>
<evidence type="ECO:0000256" key="1">
    <source>
        <dbReference type="ARBA" id="ARBA00008931"/>
    </source>
</evidence>
<accession>M3YLP7</accession>
<keyword evidence="2" id="KW-0689">Ribosomal protein</keyword>
<dbReference type="SUPFAM" id="SSF54686">
    <property type="entry name" value="Ribosomal protein L16p/L10e"/>
    <property type="match status" value="1"/>
</dbReference>
<dbReference type="GO" id="GO:0003735">
    <property type="term" value="F:structural constituent of ribosome"/>
    <property type="evidence" value="ECO:0007669"/>
    <property type="project" value="InterPro"/>
</dbReference>
<dbReference type="HOGENOM" id="CLU_084051_0_0_1"/>
<dbReference type="PANTHER" id="PTHR11726">
    <property type="entry name" value="60S RIBOSOMAL PROTEIN L10"/>
    <property type="match status" value="1"/>
</dbReference>
<dbReference type="AlphaFoldDB" id="M3YLP7"/>
<dbReference type="InterPro" id="IPR036920">
    <property type="entry name" value="Ribosomal_uL16_sf"/>
</dbReference>
<dbReference type="EMBL" id="AEYP01037247">
    <property type="status" value="NOT_ANNOTATED_CDS"/>
    <property type="molecule type" value="Genomic_DNA"/>
</dbReference>
<organism evidence="4">
    <name type="scientific">Mustela putorius furo</name>
    <name type="common">European domestic ferret</name>
    <name type="synonym">Mustela furo</name>
    <dbReference type="NCBI Taxonomy" id="9669"/>
    <lineage>
        <taxon>Eukaryota</taxon>
        <taxon>Metazoa</taxon>
        <taxon>Chordata</taxon>
        <taxon>Craniata</taxon>
        <taxon>Vertebrata</taxon>
        <taxon>Euteleostomi</taxon>
        <taxon>Mammalia</taxon>
        <taxon>Eutheria</taxon>
        <taxon>Laurasiatheria</taxon>
        <taxon>Carnivora</taxon>
        <taxon>Caniformia</taxon>
        <taxon>Musteloidea</taxon>
        <taxon>Mustelidae</taxon>
        <taxon>Mustelinae</taxon>
        <taxon>Mustela</taxon>
    </lineage>
</organism>
<evidence type="ECO:0000256" key="2">
    <source>
        <dbReference type="ARBA" id="ARBA00022980"/>
    </source>
</evidence>
<dbReference type="Ensembl" id="ENSMPUT00000012454.1">
    <property type="protein sequence ID" value="ENSMPUP00000012254.1"/>
    <property type="gene ID" value="ENSMPUG00000012348.1"/>
</dbReference>
<reference evidence="4" key="1">
    <citation type="submission" date="2024-06" db="UniProtKB">
        <authorList>
            <consortium name="Ensembl"/>
        </authorList>
    </citation>
    <scope>IDENTIFICATION</scope>
</reference>
<dbReference type="InterPro" id="IPR001197">
    <property type="entry name" value="Ribosomal_uL16_euk_arch"/>
</dbReference>
<evidence type="ECO:0000256" key="3">
    <source>
        <dbReference type="ARBA" id="ARBA00023274"/>
    </source>
</evidence>
<dbReference type="InParanoid" id="M3YLP7"/>
<comment type="similarity">
    <text evidence="1">Belongs to the universal ribosomal protein uL16 family.</text>
</comment>
<sequence>IGHPPACCYQYCKNKPHPNSCFFRGVPGAKICIFDLGQKKEKEDEVPLCGQMGPGEYEQLSSEALDPACICANKYMERAWQRWFSHLVQLQPFHIIHVNMLSNDRAKGLQTGVPGAFGKPRTMARVHIGQVICTKLQNKKHVIEALHRTKLKFPYGQKIHISKSGASLTLIHDMVAEKQLIQMAVGSNAKYIPNHVPLDKWHTLPS</sequence>
<proteinExistence type="inferred from homology"/>
<dbReference type="InterPro" id="IPR047873">
    <property type="entry name" value="Ribosomal_uL16"/>
</dbReference>
<dbReference type="Gene3D" id="3.30.60.300">
    <property type="match status" value="1"/>
</dbReference>
<dbReference type="GO" id="GO:1990904">
    <property type="term" value="C:ribonucleoprotein complex"/>
    <property type="evidence" value="ECO:0007669"/>
    <property type="project" value="UniProtKB-KW"/>
</dbReference>
<keyword evidence="3" id="KW-0687">Ribonucleoprotein</keyword>
<name>M3YLP7_MUSPF</name>
<dbReference type="eggNOG" id="KOG0857">
    <property type="taxonomic scope" value="Eukaryota"/>
</dbReference>
<protein>
    <submittedName>
        <fullName evidence="4">Uncharacterized protein</fullName>
    </submittedName>
</protein>
<dbReference type="GeneTree" id="ENSGT00390000003897"/>
<dbReference type="GO" id="GO:0005840">
    <property type="term" value="C:ribosome"/>
    <property type="evidence" value="ECO:0007669"/>
    <property type="project" value="UniProtKB-KW"/>
</dbReference>
<dbReference type="GO" id="GO:0006412">
    <property type="term" value="P:translation"/>
    <property type="evidence" value="ECO:0007669"/>
    <property type="project" value="InterPro"/>
</dbReference>
<dbReference type="Pfam" id="PF00252">
    <property type="entry name" value="Ribosomal_L16"/>
    <property type="match status" value="1"/>
</dbReference>